<evidence type="ECO:0000313" key="1">
    <source>
        <dbReference type="EMBL" id="KKN86405.1"/>
    </source>
</evidence>
<reference evidence="1" key="1">
    <citation type="journal article" date="2015" name="Nature">
        <title>Complex archaea that bridge the gap between prokaryotes and eukaryotes.</title>
        <authorList>
            <person name="Spang A."/>
            <person name="Saw J.H."/>
            <person name="Jorgensen S.L."/>
            <person name="Zaremba-Niedzwiedzka K."/>
            <person name="Martijn J."/>
            <person name="Lind A.E."/>
            <person name="van Eijk R."/>
            <person name="Schleper C."/>
            <person name="Guy L."/>
            <person name="Ettema T.J."/>
        </authorList>
    </citation>
    <scope>NUCLEOTIDE SEQUENCE</scope>
</reference>
<organism evidence="1">
    <name type="scientific">marine sediment metagenome</name>
    <dbReference type="NCBI Taxonomy" id="412755"/>
    <lineage>
        <taxon>unclassified sequences</taxon>
        <taxon>metagenomes</taxon>
        <taxon>ecological metagenomes</taxon>
    </lineage>
</organism>
<gene>
    <name evidence="1" type="ORF">LCGC14_0269600</name>
</gene>
<dbReference type="EMBL" id="LAZR01000148">
    <property type="protein sequence ID" value="KKN86405.1"/>
    <property type="molecule type" value="Genomic_DNA"/>
</dbReference>
<name>A0A0F9TZI3_9ZZZZ</name>
<dbReference type="AlphaFoldDB" id="A0A0F9TZI3"/>
<protein>
    <submittedName>
        <fullName evidence="1">Uncharacterized protein</fullName>
    </submittedName>
</protein>
<proteinExistence type="predicted"/>
<accession>A0A0F9TZI3</accession>
<comment type="caution">
    <text evidence="1">The sequence shown here is derived from an EMBL/GenBank/DDBJ whole genome shotgun (WGS) entry which is preliminary data.</text>
</comment>
<sequence length="92" mass="10057">MQQDTWDAAAQPKAAPAVFSASFRSPRRDGVPLSVVFNGDPATYNMDSDVAEGDFTYHIEALVKEFVGQFKDVAAVQRPWGNVSRNEPLAAK</sequence>